<reference evidence="3" key="1">
    <citation type="journal article" date="2023" name="Mol. Phylogenet. Evol.">
        <title>Genome-scale phylogeny and comparative genomics of the fungal order Sordariales.</title>
        <authorList>
            <person name="Hensen N."/>
            <person name="Bonometti L."/>
            <person name="Westerberg I."/>
            <person name="Brannstrom I.O."/>
            <person name="Guillou S."/>
            <person name="Cros-Aarteil S."/>
            <person name="Calhoun S."/>
            <person name="Haridas S."/>
            <person name="Kuo A."/>
            <person name="Mondo S."/>
            <person name="Pangilinan J."/>
            <person name="Riley R."/>
            <person name="LaButti K."/>
            <person name="Andreopoulos B."/>
            <person name="Lipzen A."/>
            <person name="Chen C."/>
            <person name="Yan M."/>
            <person name="Daum C."/>
            <person name="Ng V."/>
            <person name="Clum A."/>
            <person name="Steindorff A."/>
            <person name="Ohm R.A."/>
            <person name="Martin F."/>
            <person name="Silar P."/>
            <person name="Natvig D.O."/>
            <person name="Lalanne C."/>
            <person name="Gautier V."/>
            <person name="Ament-Velasquez S.L."/>
            <person name="Kruys A."/>
            <person name="Hutchinson M.I."/>
            <person name="Powell A.J."/>
            <person name="Barry K."/>
            <person name="Miller A.N."/>
            <person name="Grigoriev I.V."/>
            <person name="Debuchy R."/>
            <person name="Gladieux P."/>
            <person name="Hiltunen Thoren M."/>
            <person name="Johannesson H."/>
        </authorList>
    </citation>
    <scope>NUCLEOTIDE SEQUENCE</scope>
    <source>
        <strain evidence="3">PSN293</strain>
    </source>
</reference>
<dbReference type="SMART" id="SM00382">
    <property type="entry name" value="AAA"/>
    <property type="match status" value="1"/>
</dbReference>
<feature type="compositionally biased region" description="Polar residues" evidence="1">
    <location>
        <begin position="847"/>
        <end position="857"/>
    </location>
</feature>
<keyword evidence="3" id="KW-0482">Metalloprotease</keyword>
<dbReference type="SUPFAM" id="SSF52540">
    <property type="entry name" value="P-loop containing nucleoside triphosphate hydrolases"/>
    <property type="match status" value="1"/>
</dbReference>
<feature type="compositionally biased region" description="Low complexity" evidence="1">
    <location>
        <begin position="438"/>
        <end position="448"/>
    </location>
</feature>
<feature type="compositionally biased region" description="Basic and acidic residues" evidence="1">
    <location>
        <begin position="748"/>
        <end position="758"/>
    </location>
</feature>
<dbReference type="Proteomes" id="UP001301769">
    <property type="component" value="Unassembled WGS sequence"/>
</dbReference>
<dbReference type="GO" id="GO:0016887">
    <property type="term" value="F:ATP hydrolysis activity"/>
    <property type="evidence" value="ECO:0007669"/>
    <property type="project" value="InterPro"/>
</dbReference>
<reference evidence="3" key="2">
    <citation type="submission" date="2023-05" db="EMBL/GenBank/DDBJ databases">
        <authorList>
            <consortium name="Lawrence Berkeley National Laboratory"/>
            <person name="Steindorff A."/>
            <person name="Hensen N."/>
            <person name="Bonometti L."/>
            <person name="Westerberg I."/>
            <person name="Brannstrom I.O."/>
            <person name="Guillou S."/>
            <person name="Cros-Aarteil S."/>
            <person name="Calhoun S."/>
            <person name="Haridas S."/>
            <person name="Kuo A."/>
            <person name="Mondo S."/>
            <person name="Pangilinan J."/>
            <person name="Riley R."/>
            <person name="Labutti K."/>
            <person name="Andreopoulos B."/>
            <person name="Lipzen A."/>
            <person name="Chen C."/>
            <person name="Yanf M."/>
            <person name="Daum C."/>
            <person name="Ng V."/>
            <person name="Clum A."/>
            <person name="Ohm R."/>
            <person name="Martin F."/>
            <person name="Silar P."/>
            <person name="Natvig D."/>
            <person name="Lalanne C."/>
            <person name="Gautier V."/>
            <person name="Ament-Velasquez S.L."/>
            <person name="Kruys A."/>
            <person name="Hutchinson M.I."/>
            <person name="Powell A.J."/>
            <person name="Barry K."/>
            <person name="Miller A.N."/>
            <person name="Grigoriev I.V."/>
            <person name="Debuchy R."/>
            <person name="Gladieux P."/>
            <person name="Thoren M.H."/>
            <person name="Johannesson H."/>
        </authorList>
    </citation>
    <scope>NUCLEOTIDE SEQUENCE</scope>
    <source>
        <strain evidence="3">PSN293</strain>
    </source>
</reference>
<dbReference type="InterPro" id="IPR003959">
    <property type="entry name" value="ATPase_AAA_core"/>
</dbReference>
<feature type="domain" description="AAA+ ATPase" evidence="2">
    <location>
        <begin position="601"/>
        <end position="728"/>
    </location>
</feature>
<accession>A0AAN6YDG9</accession>
<name>A0AAN6YDG9_9PEZI</name>
<feature type="region of interest" description="Disordered" evidence="1">
    <location>
        <begin position="1"/>
        <end position="26"/>
    </location>
</feature>
<evidence type="ECO:0000259" key="2">
    <source>
        <dbReference type="SMART" id="SM00382"/>
    </source>
</evidence>
<dbReference type="Pfam" id="PF00004">
    <property type="entry name" value="AAA"/>
    <property type="match status" value="1"/>
</dbReference>
<proteinExistence type="predicted"/>
<protein>
    <submittedName>
        <fullName evidence="3">ATP-dependent zinc metalloprotease YME1L1</fullName>
    </submittedName>
</protein>
<dbReference type="Pfam" id="PF22942">
    <property type="entry name" value="DUF7025"/>
    <property type="match status" value="1"/>
</dbReference>
<feature type="region of interest" description="Disordered" evidence="1">
    <location>
        <begin position="838"/>
        <end position="857"/>
    </location>
</feature>
<dbReference type="GO" id="GO:0005524">
    <property type="term" value="F:ATP binding"/>
    <property type="evidence" value="ECO:0007669"/>
    <property type="project" value="InterPro"/>
</dbReference>
<dbReference type="InterPro" id="IPR003593">
    <property type="entry name" value="AAA+_ATPase"/>
</dbReference>
<feature type="region of interest" description="Disordered" evidence="1">
    <location>
        <begin position="438"/>
        <end position="497"/>
    </location>
</feature>
<dbReference type="AlphaFoldDB" id="A0AAN6YDG9"/>
<feature type="compositionally biased region" description="Basic and acidic residues" evidence="1">
    <location>
        <begin position="772"/>
        <end position="791"/>
    </location>
</feature>
<evidence type="ECO:0000256" key="1">
    <source>
        <dbReference type="SAM" id="MobiDB-lite"/>
    </source>
</evidence>
<organism evidence="3 4">
    <name type="scientific">Rhypophila decipiens</name>
    <dbReference type="NCBI Taxonomy" id="261697"/>
    <lineage>
        <taxon>Eukaryota</taxon>
        <taxon>Fungi</taxon>
        <taxon>Dikarya</taxon>
        <taxon>Ascomycota</taxon>
        <taxon>Pezizomycotina</taxon>
        <taxon>Sordariomycetes</taxon>
        <taxon>Sordariomycetidae</taxon>
        <taxon>Sordariales</taxon>
        <taxon>Naviculisporaceae</taxon>
        <taxon>Rhypophila</taxon>
    </lineage>
</organism>
<dbReference type="EMBL" id="MU858068">
    <property type="protein sequence ID" value="KAK4216493.1"/>
    <property type="molecule type" value="Genomic_DNA"/>
</dbReference>
<dbReference type="InterPro" id="IPR054289">
    <property type="entry name" value="DUF7025"/>
</dbReference>
<dbReference type="Gene3D" id="3.40.50.300">
    <property type="entry name" value="P-loop containing nucleotide triphosphate hydrolases"/>
    <property type="match status" value="1"/>
</dbReference>
<dbReference type="PANTHER" id="PTHR46411:SF3">
    <property type="entry name" value="AAA+ ATPASE DOMAIN-CONTAINING PROTEIN"/>
    <property type="match status" value="1"/>
</dbReference>
<dbReference type="InterPro" id="IPR027417">
    <property type="entry name" value="P-loop_NTPase"/>
</dbReference>
<keyword evidence="3" id="KW-0378">Hydrolase</keyword>
<dbReference type="PANTHER" id="PTHR46411">
    <property type="entry name" value="FAMILY ATPASE, PUTATIVE-RELATED"/>
    <property type="match status" value="1"/>
</dbReference>
<evidence type="ECO:0000313" key="3">
    <source>
        <dbReference type="EMBL" id="KAK4216493.1"/>
    </source>
</evidence>
<feature type="region of interest" description="Disordered" evidence="1">
    <location>
        <begin position="748"/>
        <end position="791"/>
    </location>
</feature>
<dbReference type="CDD" id="cd19481">
    <property type="entry name" value="RecA-like_protease"/>
    <property type="match status" value="1"/>
</dbReference>
<gene>
    <name evidence="3" type="ORF">QBC37DRAFT_416842</name>
</gene>
<feature type="compositionally biased region" description="Basic residues" evidence="1">
    <location>
        <begin position="449"/>
        <end position="461"/>
    </location>
</feature>
<feature type="compositionally biased region" description="Low complexity" evidence="1">
    <location>
        <begin position="10"/>
        <end position="23"/>
    </location>
</feature>
<feature type="region of interest" description="Disordered" evidence="1">
    <location>
        <begin position="565"/>
        <end position="584"/>
    </location>
</feature>
<feature type="compositionally biased region" description="Basic residues" evidence="1">
    <location>
        <begin position="478"/>
        <end position="488"/>
    </location>
</feature>
<dbReference type="GO" id="GO:0008237">
    <property type="term" value="F:metallopeptidase activity"/>
    <property type="evidence" value="ECO:0007669"/>
    <property type="project" value="UniProtKB-KW"/>
</dbReference>
<comment type="caution">
    <text evidence="3">The sequence shown here is derived from an EMBL/GenBank/DDBJ whole genome shotgun (WGS) entry which is preliminary data.</text>
</comment>
<keyword evidence="3" id="KW-0645">Protease</keyword>
<sequence>MGRVIGLGNDYSSDSDSDSSYYSGRQGRIHRLKNKMKVKMPDRDAMSETLWKWRCKIKGNNHEKTLADFESSETAAVHDGAATPTGGPKNLDLGTTASVKTMFEGPNSREGAYDWVEYPPKQLSKSAAKAQNRVAIKVYKIKDDEKPVYAGHYALRYHMIEVQNLLLVGELVSIMRDQNLHLDSNEAATFKYPFSQLYFGYDNIVARHGELKEDEPVKPFMLLMIKLLDDIFAEARAKVASLRSSGLTTFKLAWTLFPCAETVISWGNNCEMLSRVKDAEYTFINNTKVLAVTGRVLRFTGRAFQWEDYRHEIKVFEGNKKITDLPAYPLSFYEKDQEVVRERCIARGAKVLDYQGLAYVNYSGIALHLDADKDVCRVNVDGRVLIDVVGYNKHHLAKGSREGTDPQTASRVLVVGSGDGHSDSEDDDDDAIEYYKTPTTTHASSASRHAARTRHGTRGGHHPPPPPPPGFGSAGASKVKKSNKRLSARRQDRNKKAMLGPKHKELLMYMVPMIEGYALKNKLWVSFYLEDISPLVWNDAAYDHLVYDEQQKDLVMSFVENHQGSHISAVPPPSTSVTRRDRTSARRHHPKLMDVIAGKGEGLIMLLSGPPGTGKTLMAEAVADRTHRPLFYLQAEDLGTNAAVLGANVKKVFEMATEWDAVVLLDEADVFMAERHPQDILRNELVSIFLRELEYFRGIIFLTTNLYSTIDSAFRSRVSLHLLFTPLTVEARMIVWRKFLDRVEGTENKETEAEKRVSEVTITEETGEGSEAETREELAGEEGEGSHKSALTEEDLKELAAWSLNGREIKTAVKMVRSWCDYKGYEMTLSRLESGIRVTSPHAAKSSGGTDTSLYDE</sequence>
<evidence type="ECO:0000313" key="4">
    <source>
        <dbReference type="Proteomes" id="UP001301769"/>
    </source>
</evidence>
<keyword evidence="4" id="KW-1185">Reference proteome</keyword>